<dbReference type="RefSeq" id="WP_094603449.1">
    <property type="nucleotide sequence ID" value="NZ_CP155573.1"/>
</dbReference>
<evidence type="ECO:0000313" key="2">
    <source>
        <dbReference type="Proteomes" id="UP000216752"/>
    </source>
</evidence>
<gene>
    <name evidence="1" type="ORF">SPSIL_015030</name>
</gene>
<name>A0ABZ3IJ08_9FIRM</name>
<accession>A0ABZ3IJ08</accession>
<proteinExistence type="predicted"/>
<sequence>MSKNGCDYYHAREPKDKQNCPNCIHWSGTHCSIEYKFNNKTELVHEAFKVGGRQHVRGLLR</sequence>
<reference evidence="1" key="1">
    <citation type="submission" date="2024-05" db="EMBL/GenBank/DDBJ databases">
        <title>Isolation and characterization of Sporomusa carbonis sp. nov., a carboxydotrophic hydrogenogen in the genus of Sporomusa isolated from a charcoal burning pile.</title>
        <authorList>
            <person name="Boeer T."/>
            <person name="Rosenbaum F."/>
            <person name="Eysell L."/>
            <person name="Mueller V."/>
            <person name="Daniel R."/>
            <person name="Poehlein A."/>
        </authorList>
    </citation>
    <scope>NUCLEOTIDE SEQUENCE [LARGE SCALE GENOMIC DNA]</scope>
    <source>
        <strain evidence="1">DSM 10669</strain>
    </source>
</reference>
<organism evidence="1 2">
    <name type="scientific">Sporomusa silvacetica DSM 10669</name>
    <dbReference type="NCBI Taxonomy" id="1123289"/>
    <lineage>
        <taxon>Bacteria</taxon>
        <taxon>Bacillati</taxon>
        <taxon>Bacillota</taxon>
        <taxon>Negativicutes</taxon>
        <taxon>Selenomonadales</taxon>
        <taxon>Sporomusaceae</taxon>
        <taxon>Sporomusa</taxon>
    </lineage>
</organism>
<dbReference type="EMBL" id="CP155573">
    <property type="protein sequence ID" value="XFO65393.1"/>
    <property type="molecule type" value="Genomic_DNA"/>
</dbReference>
<keyword evidence="2" id="KW-1185">Reference proteome</keyword>
<dbReference type="Proteomes" id="UP000216752">
    <property type="component" value="Chromosome"/>
</dbReference>
<protein>
    <submittedName>
        <fullName evidence="1">Uncharacterized protein</fullName>
    </submittedName>
</protein>
<evidence type="ECO:0000313" key="1">
    <source>
        <dbReference type="EMBL" id="XFO65393.1"/>
    </source>
</evidence>